<dbReference type="AlphaFoldDB" id="A0A2U2PHY4"/>
<sequence>MKKNIINNILIAGIIVITGCKARKESAQASPAVTTLPTTEKAASASGALIKNISSGQFDFKTLSAKAKAELSIGNNNNDVNMNIRVKKDEVIWISLTAIAGIEVARAMITPDSIKVLNKIQGIYLAKPFSYIYRYANRQINFTALQSLLIGNPLPGTVSPDAEVTLLADNKQLQGDASGLIYSMTFNIENKLIDNKLKDKTSNQSVQAEYSDFQNISNMKIPATVKIKSMAQDKPVRLQLKYNSVTANEPLEFPFSVPKRYEVAN</sequence>
<dbReference type="PROSITE" id="PS51257">
    <property type="entry name" value="PROKAR_LIPOPROTEIN"/>
    <property type="match status" value="1"/>
</dbReference>
<proteinExistence type="predicted"/>
<name>A0A2U2PHY4_9SPHI</name>
<dbReference type="InterPro" id="IPR025634">
    <property type="entry name" value="DUF4292"/>
</dbReference>
<dbReference type="Proteomes" id="UP000245647">
    <property type="component" value="Unassembled WGS sequence"/>
</dbReference>
<comment type="caution">
    <text evidence="1">The sequence shown here is derived from an EMBL/GenBank/DDBJ whole genome shotgun (WGS) entry which is preliminary data.</text>
</comment>
<keyword evidence="2" id="KW-1185">Reference proteome</keyword>
<accession>A0A2U2PHY4</accession>
<evidence type="ECO:0000313" key="2">
    <source>
        <dbReference type="Proteomes" id="UP000245647"/>
    </source>
</evidence>
<dbReference type="OrthoDB" id="849114at2"/>
<dbReference type="Gene3D" id="2.50.20.10">
    <property type="entry name" value="Lipoprotein localisation LolA/LolB/LppX"/>
    <property type="match status" value="1"/>
</dbReference>
<reference evidence="1 2" key="1">
    <citation type="submission" date="2018-04" db="EMBL/GenBank/DDBJ databases">
        <title>Pedobacter chongqingensis sp. nov., isolated from a rottenly hemp rope.</title>
        <authorList>
            <person name="Cai Y."/>
        </authorList>
    </citation>
    <scope>NUCLEOTIDE SEQUENCE [LARGE SCALE GENOMIC DNA]</scope>
    <source>
        <strain evidence="1 2">FJ4-8</strain>
    </source>
</reference>
<dbReference type="RefSeq" id="WP_109415385.1">
    <property type="nucleotide sequence ID" value="NZ_QEAS01000006.1"/>
</dbReference>
<dbReference type="Pfam" id="PF14125">
    <property type="entry name" value="DUF4292"/>
    <property type="match status" value="1"/>
</dbReference>
<dbReference type="EMBL" id="QEAS01000006">
    <property type="protein sequence ID" value="PWG81001.1"/>
    <property type="molecule type" value="Genomic_DNA"/>
</dbReference>
<protein>
    <submittedName>
        <fullName evidence="1">DUF4292 domain-containing protein</fullName>
    </submittedName>
</protein>
<evidence type="ECO:0000313" key="1">
    <source>
        <dbReference type="EMBL" id="PWG81001.1"/>
    </source>
</evidence>
<organism evidence="1 2">
    <name type="scientific">Pararcticibacter amylolyticus</name>
    <dbReference type="NCBI Taxonomy" id="2173175"/>
    <lineage>
        <taxon>Bacteria</taxon>
        <taxon>Pseudomonadati</taxon>
        <taxon>Bacteroidota</taxon>
        <taxon>Sphingobacteriia</taxon>
        <taxon>Sphingobacteriales</taxon>
        <taxon>Sphingobacteriaceae</taxon>
        <taxon>Pararcticibacter</taxon>
    </lineage>
</organism>
<gene>
    <name evidence="1" type="ORF">DDR33_08700</name>
</gene>